<evidence type="ECO:0000259" key="7">
    <source>
        <dbReference type="PROSITE" id="PS50883"/>
    </source>
</evidence>
<feature type="transmembrane region" description="Helical" evidence="6">
    <location>
        <begin position="59"/>
        <end position="84"/>
    </location>
</feature>
<dbReference type="InterPro" id="IPR001633">
    <property type="entry name" value="EAL_dom"/>
</dbReference>
<name>A0A562Q7F2_9PSED</name>
<dbReference type="Proteomes" id="UP000316905">
    <property type="component" value="Unassembled WGS sequence"/>
</dbReference>
<feature type="transmembrane region" description="Helical" evidence="6">
    <location>
        <begin position="158"/>
        <end position="178"/>
    </location>
</feature>
<evidence type="ECO:0000256" key="1">
    <source>
        <dbReference type="ARBA" id="ARBA00001946"/>
    </source>
</evidence>
<evidence type="ECO:0000313" key="11">
    <source>
        <dbReference type="Proteomes" id="UP000316905"/>
    </source>
</evidence>
<comment type="caution">
    <text evidence="10">The sequence shown here is derived from an EMBL/GenBank/DDBJ whole genome shotgun (WGS) entry which is preliminary data.</text>
</comment>
<dbReference type="PROSITE" id="PS50924">
    <property type="entry name" value="MHYT"/>
    <property type="match status" value="1"/>
</dbReference>
<dbReference type="PROSITE" id="PS50887">
    <property type="entry name" value="GGDEF"/>
    <property type="match status" value="1"/>
</dbReference>
<dbReference type="GO" id="GO:0071111">
    <property type="term" value="F:cyclic-guanylate-specific phosphodiesterase activity"/>
    <property type="evidence" value="ECO:0007669"/>
    <property type="project" value="UniProtKB-EC"/>
</dbReference>
<dbReference type="SMART" id="SM00052">
    <property type="entry name" value="EAL"/>
    <property type="match status" value="1"/>
</dbReference>
<dbReference type="Pfam" id="PF03707">
    <property type="entry name" value="MHYT"/>
    <property type="match status" value="2"/>
</dbReference>
<gene>
    <name evidence="10" type="ORF">IQ22_03068</name>
</gene>
<dbReference type="PANTHER" id="PTHR44757">
    <property type="entry name" value="DIGUANYLATE CYCLASE DGCP"/>
    <property type="match status" value="1"/>
</dbReference>
<organism evidence="10 11">
    <name type="scientific">Pseudomonas duriflava</name>
    <dbReference type="NCBI Taxonomy" id="459528"/>
    <lineage>
        <taxon>Bacteria</taxon>
        <taxon>Pseudomonadati</taxon>
        <taxon>Pseudomonadota</taxon>
        <taxon>Gammaproteobacteria</taxon>
        <taxon>Pseudomonadales</taxon>
        <taxon>Pseudomonadaceae</taxon>
        <taxon>Pseudomonas</taxon>
    </lineage>
</organism>
<keyword evidence="6" id="KW-0812">Transmembrane</keyword>
<dbReference type="SUPFAM" id="SSF55073">
    <property type="entry name" value="Nucleotide cyclase"/>
    <property type="match status" value="1"/>
</dbReference>
<feature type="transmembrane region" description="Helical" evidence="6">
    <location>
        <begin position="96"/>
        <end position="115"/>
    </location>
</feature>
<keyword evidence="4" id="KW-0973">c-di-GMP</keyword>
<evidence type="ECO:0000313" key="10">
    <source>
        <dbReference type="EMBL" id="TWI52692.1"/>
    </source>
</evidence>
<dbReference type="InterPro" id="IPR035919">
    <property type="entry name" value="EAL_sf"/>
</dbReference>
<evidence type="ECO:0000256" key="2">
    <source>
        <dbReference type="ARBA" id="ARBA00004533"/>
    </source>
</evidence>
<protein>
    <recommendedName>
        <fullName evidence="3">cyclic-guanylate-specific phosphodiesterase</fullName>
        <ecNumber evidence="3">3.1.4.52</ecNumber>
    </recommendedName>
</protein>
<dbReference type="RefSeq" id="WP_145143401.1">
    <property type="nucleotide sequence ID" value="NZ_VLKY01000010.1"/>
</dbReference>
<evidence type="ECO:0000256" key="5">
    <source>
        <dbReference type="ARBA" id="ARBA00051114"/>
    </source>
</evidence>
<dbReference type="Pfam" id="PF00990">
    <property type="entry name" value="GGDEF"/>
    <property type="match status" value="1"/>
</dbReference>
<feature type="transmembrane region" description="Helical" evidence="6">
    <location>
        <begin position="26"/>
        <end position="47"/>
    </location>
</feature>
<feature type="domain" description="EAL" evidence="7">
    <location>
        <begin position="462"/>
        <end position="716"/>
    </location>
</feature>
<sequence>MDWLGIRFISDLYGAGLTPVEYSHTAALVIISYVIASVAGYATLSLADVAIADTHRSRILWRLIGAFCLGGGVWTMHFLAMQAFQLPVTVSYDHRLTAISLFISVIAALIAMTLISRPALTRHNYIGAGICVGIGVAVMHYTGMAAMRSIAVAYYNPWLFLFSIVLSLVVSLGAMLLIKRFRKPDQPFPFLLKLLASLALGAAIISIHFSGMAAVTFTLPATPPVPSPEYASTTQTYLGISTAFIALIITGCSLIAVWAGRKLERQRLDLERVNKLLLELDNTQASLHNLAHYDALTGLHNRHSFNTEIQKRMDAHRQAGTPMLLLFLDMDNFKRINDSLGHDAGDELLRVVAHRLRSALREQDMSARLGGDEFCVLAHVSDSQEAAQLAQRILTKMKEAIVLAGRKMVVTTSIGASIFPQDGDTAEDLIKHADLALYKSKASGRNTVHFFQEQLKSKAMQELQIEEELRYALTHDGLTLHYQPVFDLKTRAICHLEALVRWNHPEQGLLLPGHFIDIATNNGFIVDIDRWAMQRACSDLKKLHRLGFTQLRMAVNCCASSLERESLVSEVKQILSDAQLEPRYLELEVTENALMKNVDHCIAQLEQLRSLGIRLAIDDFGTGYSSLAYLRQLPLDAIKVDRSFIQDIPQDVLDFDIAQAIIAMGHKLRLQVIAEGVETEQQVSFLMDNQCDLAQGFLPSRPLPLEALTALLQKKVVNDFQTFKSA</sequence>
<proteinExistence type="predicted"/>
<dbReference type="SUPFAM" id="SSF141868">
    <property type="entry name" value="EAL domain-like"/>
    <property type="match status" value="1"/>
</dbReference>
<feature type="transmembrane region" description="Helical" evidence="6">
    <location>
        <begin position="237"/>
        <end position="259"/>
    </location>
</feature>
<dbReference type="InterPro" id="IPR005330">
    <property type="entry name" value="MHYT_dom"/>
</dbReference>
<evidence type="ECO:0000256" key="6">
    <source>
        <dbReference type="PROSITE-ProRule" id="PRU00244"/>
    </source>
</evidence>
<comment type="catalytic activity">
    <reaction evidence="5">
        <text>3',3'-c-di-GMP + H2O = 5'-phosphoguanylyl(3'-&gt;5')guanosine + H(+)</text>
        <dbReference type="Rhea" id="RHEA:24902"/>
        <dbReference type="ChEBI" id="CHEBI:15377"/>
        <dbReference type="ChEBI" id="CHEBI:15378"/>
        <dbReference type="ChEBI" id="CHEBI:58754"/>
        <dbReference type="ChEBI" id="CHEBI:58805"/>
        <dbReference type="EC" id="3.1.4.52"/>
    </reaction>
    <physiologicalReaction direction="left-to-right" evidence="5">
        <dbReference type="Rhea" id="RHEA:24903"/>
    </physiologicalReaction>
</comment>
<dbReference type="FunFam" id="3.30.70.270:FF:000001">
    <property type="entry name" value="Diguanylate cyclase domain protein"/>
    <property type="match status" value="1"/>
</dbReference>
<dbReference type="EMBL" id="VLKY01000010">
    <property type="protein sequence ID" value="TWI52692.1"/>
    <property type="molecule type" value="Genomic_DNA"/>
</dbReference>
<feature type="transmembrane region" description="Helical" evidence="6">
    <location>
        <begin position="127"/>
        <end position="146"/>
    </location>
</feature>
<evidence type="ECO:0000259" key="9">
    <source>
        <dbReference type="PROSITE" id="PS50924"/>
    </source>
</evidence>
<accession>A0A562Q7F2</accession>
<keyword evidence="6" id="KW-1133">Transmembrane helix</keyword>
<dbReference type="Gene3D" id="3.30.70.270">
    <property type="match status" value="1"/>
</dbReference>
<dbReference type="InterPro" id="IPR043128">
    <property type="entry name" value="Rev_trsase/Diguanyl_cyclase"/>
</dbReference>
<evidence type="ECO:0000256" key="4">
    <source>
        <dbReference type="ARBA" id="ARBA00022636"/>
    </source>
</evidence>
<dbReference type="InterPro" id="IPR029787">
    <property type="entry name" value="Nucleotide_cyclase"/>
</dbReference>
<dbReference type="InterPro" id="IPR052155">
    <property type="entry name" value="Biofilm_reg_signaling"/>
</dbReference>
<dbReference type="Pfam" id="PF00563">
    <property type="entry name" value="EAL"/>
    <property type="match status" value="1"/>
</dbReference>
<keyword evidence="11" id="KW-1185">Reference proteome</keyword>
<dbReference type="FunFam" id="3.20.20.450:FF:000001">
    <property type="entry name" value="Cyclic di-GMP phosphodiesterase yahA"/>
    <property type="match status" value="1"/>
</dbReference>
<keyword evidence="6" id="KW-0472">Membrane</keyword>
<comment type="subcellular location">
    <subcellularLocation>
        <location evidence="2">Cell inner membrane</location>
    </subcellularLocation>
</comment>
<evidence type="ECO:0000259" key="8">
    <source>
        <dbReference type="PROSITE" id="PS50887"/>
    </source>
</evidence>
<comment type="cofactor">
    <cofactor evidence="1">
        <name>Mg(2+)</name>
        <dbReference type="ChEBI" id="CHEBI:18420"/>
    </cofactor>
</comment>
<dbReference type="NCBIfam" id="TIGR00254">
    <property type="entry name" value="GGDEF"/>
    <property type="match status" value="1"/>
</dbReference>
<dbReference type="GO" id="GO:0005886">
    <property type="term" value="C:plasma membrane"/>
    <property type="evidence" value="ECO:0007669"/>
    <property type="project" value="UniProtKB-SubCell"/>
</dbReference>
<feature type="domain" description="MHYT" evidence="9">
    <location>
        <begin position="24"/>
        <end position="218"/>
    </location>
</feature>
<dbReference type="EC" id="3.1.4.52" evidence="3"/>
<dbReference type="AlphaFoldDB" id="A0A562Q7F2"/>
<dbReference type="PANTHER" id="PTHR44757:SF2">
    <property type="entry name" value="BIOFILM ARCHITECTURE MAINTENANCE PROTEIN MBAA"/>
    <property type="match status" value="1"/>
</dbReference>
<reference evidence="10 11" key="1">
    <citation type="journal article" date="2015" name="Stand. Genomic Sci.">
        <title>Genomic Encyclopedia of Bacterial and Archaeal Type Strains, Phase III: the genomes of soil and plant-associated and newly described type strains.</title>
        <authorList>
            <person name="Whitman W.B."/>
            <person name="Woyke T."/>
            <person name="Klenk H.P."/>
            <person name="Zhou Y."/>
            <person name="Lilburn T.G."/>
            <person name="Beck B.J."/>
            <person name="De Vos P."/>
            <person name="Vandamme P."/>
            <person name="Eisen J.A."/>
            <person name="Garrity G."/>
            <person name="Hugenholtz P."/>
            <person name="Kyrpides N.C."/>
        </authorList>
    </citation>
    <scope>NUCLEOTIDE SEQUENCE [LARGE SCALE GENOMIC DNA]</scope>
    <source>
        <strain evidence="10 11">CGMCC 1.6858</strain>
    </source>
</reference>
<dbReference type="Gene3D" id="3.20.20.450">
    <property type="entry name" value="EAL domain"/>
    <property type="match status" value="1"/>
</dbReference>
<dbReference type="OrthoDB" id="9804951at2"/>
<dbReference type="CDD" id="cd01949">
    <property type="entry name" value="GGDEF"/>
    <property type="match status" value="1"/>
</dbReference>
<dbReference type="GO" id="GO:0071732">
    <property type="term" value="P:cellular response to nitric oxide"/>
    <property type="evidence" value="ECO:0007669"/>
    <property type="project" value="UniProtKB-ARBA"/>
</dbReference>
<dbReference type="SMART" id="SM00267">
    <property type="entry name" value="GGDEF"/>
    <property type="match status" value="1"/>
</dbReference>
<evidence type="ECO:0000256" key="3">
    <source>
        <dbReference type="ARBA" id="ARBA00012282"/>
    </source>
</evidence>
<dbReference type="CDD" id="cd01948">
    <property type="entry name" value="EAL"/>
    <property type="match status" value="1"/>
</dbReference>
<dbReference type="InterPro" id="IPR000160">
    <property type="entry name" value="GGDEF_dom"/>
</dbReference>
<feature type="domain" description="GGDEF" evidence="8">
    <location>
        <begin position="321"/>
        <end position="453"/>
    </location>
</feature>
<dbReference type="PROSITE" id="PS50883">
    <property type="entry name" value="EAL"/>
    <property type="match status" value="1"/>
</dbReference>
<feature type="transmembrane region" description="Helical" evidence="6">
    <location>
        <begin position="190"/>
        <end position="217"/>
    </location>
</feature>